<dbReference type="FunFam" id="1.10.8.60:FF:000061">
    <property type="entry name" value="Probable inactive ATP-dependent zinc metalloprotease FTSHI 4, chloroplastic"/>
    <property type="match status" value="1"/>
</dbReference>
<accession>A0A8S9PFM4</accession>
<evidence type="ECO:0000256" key="5">
    <source>
        <dbReference type="ARBA" id="ARBA00022528"/>
    </source>
</evidence>
<evidence type="ECO:0000259" key="19">
    <source>
        <dbReference type="Pfam" id="PF01055"/>
    </source>
</evidence>
<evidence type="ECO:0000256" key="1">
    <source>
        <dbReference type="ARBA" id="ARBA00004229"/>
    </source>
</evidence>
<evidence type="ECO:0000256" key="13">
    <source>
        <dbReference type="ARBA" id="ARBA00022946"/>
    </source>
</evidence>
<protein>
    <submittedName>
        <fullName evidence="21">Uncharacterized protein</fullName>
    </submittedName>
</protein>
<keyword evidence="14" id="KW-1133">Transmembrane helix</keyword>
<dbReference type="Gene3D" id="2.40.50.90">
    <property type="match status" value="1"/>
</dbReference>
<evidence type="ECO:0000256" key="4">
    <source>
        <dbReference type="ARBA" id="ARBA00007806"/>
    </source>
</evidence>
<dbReference type="GO" id="GO:0009507">
    <property type="term" value="C:chloroplast"/>
    <property type="evidence" value="ECO:0007669"/>
    <property type="project" value="UniProtKB-SubCell"/>
</dbReference>
<evidence type="ECO:0000256" key="10">
    <source>
        <dbReference type="ARBA" id="ARBA00022741"/>
    </source>
</evidence>
<keyword evidence="6" id="KW-0934">Plastid</keyword>
<keyword evidence="7" id="KW-0645">Protease</keyword>
<evidence type="ECO:0000256" key="7">
    <source>
        <dbReference type="ARBA" id="ARBA00022670"/>
    </source>
</evidence>
<dbReference type="Gene3D" id="3.20.20.80">
    <property type="entry name" value="Glycosidases"/>
    <property type="match status" value="1"/>
</dbReference>
<dbReference type="PANTHER" id="PTHR22762">
    <property type="entry name" value="ALPHA-GLUCOSIDASE"/>
    <property type="match status" value="1"/>
</dbReference>
<keyword evidence="8" id="KW-0812">Transmembrane</keyword>
<dbReference type="InterPro" id="IPR041569">
    <property type="entry name" value="AAA_lid_3"/>
</dbReference>
<evidence type="ECO:0000256" key="15">
    <source>
        <dbReference type="ARBA" id="ARBA00023136"/>
    </source>
</evidence>
<dbReference type="InterPro" id="IPR000322">
    <property type="entry name" value="Glyco_hydro_31_TIM"/>
</dbReference>
<comment type="similarity">
    <text evidence="3">Belongs to the AAA ATPase family.</text>
</comment>
<reference evidence="21" key="1">
    <citation type="submission" date="2019-12" db="EMBL/GenBank/DDBJ databases">
        <title>Genome sequencing and annotation of Brassica cretica.</title>
        <authorList>
            <person name="Studholme D.J."/>
            <person name="Sarris P."/>
        </authorList>
    </citation>
    <scope>NUCLEOTIDE SEQUENCE</scope>
    <source>
        <strain evidence="21">PFS-109/04</strain>
        <tissue evidence="21">Leaf</tissue>
    </source>
</reference>
<dbReference type="CDD" id="cd14752">
    <property type="entry name" value="GH31_N"/>
    <property type="match status" value="1"/>
</dbReference>
<keyword evidence="5" id="KW-0150">Chloroplast</keyword>
<evidence type="ECO:0000256" key="9">
    <source>
        <dbReference type="ARBA" id="ARBA00022729"/>
    </source>
</evidence>
<dbReference type="InterPro" id="IPR017853">
    <property type="entry name" value="GH"/>
</dbReference>
<comment type="subcellular location">
    <subcellularLocation>
        <location evidence="2">Membrane</location>
    </subcellularLocation>
    <subcellularLocation>
        <location evidence="1">Plastid</location>
        <location evidence="1">Chloroplast</location>
    </subcellularLocation>
</comment>
<dbReference type="GO" id="GO:0090599">
    <property type="term" value="F:alpha-glucosidase activity"/>
    <property type="evidence" value="ECO:0007669"/>
    <property type="project" value="TreeGrafter"/>
</dbReference>
<evidence type="ECO:0000256" key="11">
    <source>
        <dbReference type="ARBA" id="ARBA00022801"/>
    </source>
</evidence>
<dbReference type="GO" id="GO:0006491">
    <property type="term" value="P:N-glycan processing"/>
    <property type="evidence" value="ECO:0007669"/>
    <property type="project" value="TreeGrafter"/>
</dbReference>
<dbReference type="Gene3D" id="2.30.30.140">
    <property type="match status" value="1"/>
</dbReference>
<dbReference type="InterPro" id="IPR027417">
    <property type="entry name" value="P-loop_NTPase"/>
</dbReference>
<evidence type="ECO:0000256" key="8">
    <source>
        <dbReference type="ARBA" id="ARBA00022692"/>
    </source>
</evidence>
<proteinExistence type="inferred from homology"/>
<dbReference type="Pfam" id="PF01055">
    <property type="entry name" value="Glyco_hydro_31_2nd"/>
    <property type="match status" value="1"/>
</dbReference>
<dbReference type="SUPFAM" id="SSF51445">
    <property type="entry name" value="(Trans)glycosidases"/>
    <property type="match status" value="1"/>
</dbReference>
<dbReference type="Gene3D" id="2.60.40.1760">
    <property type="entry name" value="glycosyl hydrolase (family 31)"/>
    <property type="match status" value="1"/>
</dbReference>
<evidence type="ECO:0000256" key="2">
    <source>
        <dbReference type="ARBA" id="ARBA00004370"/>
    </source>
</evidence>
<name>A0A8S9PFM4_BRACR</name>
<sequence length="730" mass="83565">MLPEMQIDVLANRWDAESGFALPSSSESRIDTLWMSEAGIVDTFFFVGPEPKDVVKQYASVTGTSAMPQLFATGYHQCKWNYKDEEDVAQVDSKFHEHDIPYDVLWLDIEHTDGKRYFTWDSALFPSPEEMQKKLAAKGRRMVTIVDSHIKRDDSYHSSGKDFDGWCWPGSSSYIDMLSPEIREWWGGRFSYKKYVGSTPSLYIWNDMYEPSVFNVPERELQDIVRILKNDEEFQNKGIYCSKVVLLHGPPATGKTLMSLNDSLLDEYYITRRFDKFIRVGLPSKDGRLAILKVHARNKFFRSEDEKDELLQEVAENTQDFTGAELQNVLNEAGILTARKDLDYIGREELLEALKRQKGTFETGQEDSTEVPEELKLRLAYREASVARLACYLPDQYRPISETYINSIRSQPNMRYTESPGRVYARRGGIDEPFAWESRESLKKLCIGKELLSKWTTKWKLLLEDNLAFSHLSDMVEKCRYYGQVREQGRQNQDKVSPYISELLQLEELAKQEGLGRRSKVGVFLLLPLGILGIFDAMGLLAASKGKHIEAFVEQVRDGSAIRVYLLPELQFVQVSLLDSRLHRWEGDLRKKLLWRQMLHQLQMELSLVIVNAPRGAVQSSPDDKFQVFYIDYGNQETVRYSAVHPIEPSVVVEERDTSGGKVKGQGTGTELAVDDEIYVNAAMSQEEGVEKRYSRVCPPVINGGGSKEGTEKHRLEDFLYLGVVDDVLV</sequence>
<keyword evidence="9" id="KW-0732">Signal</keyword>
<dbReference type="AlphaFoldDB" id="A0A8S9PFM4"/>
<evidence type="ECO:0000256" key="6">
    <source>
        <dbReference type="ARBA" id="ARBA00022640"/>
    </source>
</evidence>
<gene>
    <name evidence="21" type="ORF">F2Q69_00005316</name>
</gene>
<keyword evidence="16" id="KW-0325">Glycoprotein</keyword>
<comment type="similarity">
    <text evidence="4 18">Belongs to the glycosyl hydrolase 31 family.</text>
</comment>
<evidence type="ECO:0000256" key="12">
    <source>
        <dbReference type="ARBA" id="ARBA00022840"/>
    </source>
</evidence>
<dbReference type="GO" id="GO:0005975">
    <property type="term" value="P:carbohydrate metabolic process"/>
    <property type="evidence" value="ECO:0007669"/>
    <property type="project" value="InterPro"/>
</dbReference>
<evidence type="ECO:0000256" key="16">
    <source>
        <dbReference type="ARBA" id="ARBA00023180"/>
    </source>
</evidence>
<evidence type="ECO:0000313" key="21">
    <source>
        <dbReference type="EMBL" id="KAF3511613.1"/>
    </source>
</evidence>
<evidence type="ECO:0000256" key="14">
    <source>
        <dbReference type="ARBA" id="ARBA00022989"/>
    </source>
</evidence>
<dbReference type="EMBL" id="QGKX02001521">
    <property type="protein sequence ID" value="KAF3511613.1"/>
    <property type="molecule type" value="Genomic_DNA"/>
</dbReference>
<evidence type="ECO:0000259" key="20">
    <source>
        <dbReference type="Pfam" id="PF17862"/>
    </source>
</evidence>
<keyword evidence="10" id="KW-0547">Nucleotide-binding</keyword>
<feature type="domain" description="Glycoside hydrolase family 31 TIM barrel" evidence="19">
    <location>
        <begin position="66"/>
        <end position="222"/>
    </location>
</feature>
<keyword evidence="13" id="KW-0809">Transit peptide</keyword>
<dbReference type="PANTHER" id="PTHR22762:SF54">
    <property type="entry name" value="BCDNA.GH04962"/>
    <property type="match status" value="1"/>
</dbReference>
<evidence type="ECO:0000256" key="17">
    <source>
        <dbReference type="ARBA" id="ARBA00023295"/>
    </source>
</evidence>
<dbReference type="GO" id="GO:0005524">
    <property type="term" value="F:ATP binding"/>
    <property type="evidence" value="ECO:0007669"/>
    <property type="project" value="UniProtKB-KW"/>
</dbReference>
<dbReference type="Proteomes" id="UP000712600">
    <property type="component" value="Unassembled WGS sequence"/>
</dbReference>
<evidence type="ECO:0000313" key="22">
    <source>
        <dbReference type="Proteomes" id="UP000712600"/>
    </source>
</evidence>
<keyword evidence="12" id="KW-0067">ATP-binding</keyword>
<dbReference type="SUPFAM" id="SSF52540">
    <property type="entry name" value="P-loop containing nucleoside triphosphate hydrolases"/>
    <property type="match status" value="1"/>
</dbReference>
<dbReference type="Gene3D" id="1.10.8.60">
    <property type="match status" value="1"/>
</dbReference>
<evidence type="ECO:0000256" key="3">
    <source>
        <dbReference type="ARBA" id="ARBA00006914"/>
    </source>
</evidence>
<keyword evidence="17 18" id="KW-0326">Glycosidase</keyword>
<keyword evidence="11 18" id="KW-0378">Hydrolase</keyword>
<organism evidence="21 22">
    <name type="scientific">Brassica cretica</name>
    <name type="common">Mustard</name>
    <dbReference type="NCBI Taxonomy" id="69181"/>
    <lineage>
        <taxon>Eukaryota</taxon>
        <taxon>Viridiplantae</taxon>
        <taxon>Streptophyta</taxon>
        <taxon>Embryophyta</taxon>
        <taxon>Tracheophyta</taxon>
        <taxon>Spermatophyta</taxon>
        <taxon>Magnoliopsida</taxon>
        <taxon>eudicotyledons</taxon>
        <taxon>Gunneridae</taxon>
        <taxon>Pentapetalae</taxon>
        <taxon>rosids</taxon>
        <taxon>malvids</taxon>
        <taxon>Brassicales</taxon>
        <taxon>Brassicaceae</taxon>
        <taxon>Brassiceae</taxon>
        <taxon>Brassica</taxon>
    </lineage>
</organism>
<dbReference type="Pfam" id="PF17862">
    <property type="entry name" value="AAA_lid_3"/>
    <property type="match status" value="1"/>
</dbReference>
<dbReference type="GO" id="GO:0008233">
    <property type="term" value="F:peptidase activity"/>
    <property type="evidence" value="ECO:0007669"/>
    <property type="project" value="UniProtKB-KW"/>
</dbReference>
<dbReference type="GO" id="GO:0006508">
    <property type="term" value="P:proteolysis"/>
    <property type="evidence" value="ECO:0007669"/>
    <property type="project" value="UniProtKB-KW"/>
</dbReference>
<feature type="domain" description="AAA ATPase AAA+ lid" evidence="20">
    <location>
        <begin position="308"/>
        <end position="350"/>
    </location>
</feature>
<dbReference type="GO" id="GO:0016020">
    <property type="term" value="C:membrane"/>
    <property type="evidence" value="ECO:0007669"/>
    <property type="project" value="UniProtKB-SubCell"/>
</dbReference>
<dbReference type="SUPFAM" id="SSF63748">
    <property type="entry name" value="Tudor/PWWP/MBT"/>
    <property type="match status" value="1"/>
</dbReference>
<comment type="caution">
    <text evidence="21">The sequence shown here is derived from an EMBL/GenBank/DDBJ whole genome shotgun (WGS) entry which is preliminary data.</text>
</comment>
<evidence type="ECO:0000256" key="18">
    <source>
        <dbReference type="RuleBase" id="RU361185"/>
    </source>
</evidence>
<keyword evidence="15" id="KW-0472">Membrane</keyword>
<dbReference type="InterPro" id="IPR035437">
    <property type="entry name" value="SNase_OB-fold_sf"/>
</dbReference>